<dbReference type="SUPFAM" id="SSF51621">
    <property type="entry name" value="Phosphoenolpyruvate/pyruvate domain"/>
    <property type="match status" value="1"/>
</dbReference>
<feature type="transmembrane region" description="Helical" evidence="2">
    <location>
        <begin position="508"/>
        <end position="528"/>
    </location>
</feature>
<organism evidence="3 4">
    <name type="scientific">Durusdinium trenchii</name>
    <dbReference type="NCBI Taxonomy" id="1381693"/>
    <lineage>
        <taxon>Eukaryota</taxon>
        <taxon>Sar</taxon>
        <taxon>Alveolata</taxon>
        <taxon>Dinophyceae</taxon>
        <taxon>Suessiales</taxon>
        <taxon>Symbiodiniaceae</taxon>
        <taxon>Durusdinium</taxon>
    </lineage>
</organism>
<protein>
    <recommendedName>
        <fullName evidence="5">Isocitrate lyase</fullName>
    </recommendedName>
</protein>
<keyword evidence="2" id="KW-0812">Transmembrane</keyword>
<gene>
    <name evidence="3" type="ORF">CCMP2556_LOCUS15751</name>
</gene>
<accession>A0ABP0KD78</accession>
<keyword evidence="4" id="KW-1185">Reference proteome</keyword>
<sequence>MPRRAASADAAPRAADDRAVEALGALLERQFEAMRAEQRANHEEVLKEIRRIKQPSSFEKLRQNSAGSAVHGGAANVRRPVPPWQEVQRSVKQELLHSVSGRRVVPVVPAEPPKAPPVLALEAAAESLGPAEASPARERNSMTMETPRGMELKVLAKTSQTTILQGSLEIAHEILFDLIGVGCFTRGRNALLGTLLLVLTLQLTCTVVMHIYGHVHPSGFVWANISTIFFMMVAILFIKLIHACAHSKDLHMALNRIELFLHDCEMGLDWKTMSSRESLRAKILWIIGSISFISISIIEERNVALGLHDDEVTDPMYLPLAHSLSHLSCVITCVSFLLSSAVVLKGAWFQCNLLNGLSKTLDCWCSDLLQEPDFASAVSSWNSMQAILKSVGRELGDCFLSLQIVGHLSLITALAGAFSVLFFSEQEVESQVLQVLPMIPLLVLFGLAARLLAEGGALTKKCEDVPAFVNQLGSFDAESARARQYLVQFITDSRPGFIVAGSMLTNGVFFKLMATLATLLSGAMGVILRRDTGGPGGIRGIRPAVASMQHAMRKGTDKDWEQRAGCMTFPDAVAKALKAKGKDSAQWMKESRKMSIDQMRKAAGDMGLEVFFDWDAARSVEGYYRIKGSTEFCIERAIAFAPYADCIWMETGKPILAQATQFAQEVRAAVPHQMLAYNLSPSFNWDSAGMTDAQMESFIWDLAKLGFCWQFITLAGFHCDALSIDLFAKEYAKRGAYAYVSMIQREERKNKVETLTHQKWSGSEIVDEMGNVVSGGLSSTGIMSAGVTEKQF</sequence>
<dbReference type="Gene3D" id="1.10.10.850">
    <property type="match status" value="1"/>
</dbReference>
<dbReference type="Pfam" id="PF00463">
    <property type="entry name" value="ICL"/>
    <property type="match status" value="1"/>
</dbReference>
<feature type="transmembrane region" description="Helical" evidence="2">
    <location>
        <begin position="219"/>
        <end position="238"/>
    </location>
</feature>
<dbReference type="InterPro" id="IPR006254">
    <property type="entry name" value="Isocitrate_lyase"/>
</dbReference>
<keyword evidence="2" id="KW-0472">Membrane</keyword>
<proteinExistence type="predicted"/>
<feature type="transmembrane region" description="Helical" evidence="2">
    <location>
        <begin position="435"/>
        <end position="453"/>
    </location>
</feature>
<dbReference type="EMBL" id="CAXAMN010008335">
    <property type="protein sequence ID" value="CAK9024762.1"/>
    <property type="molecule type" value="Genomic_DNA"/>
</dbReference>
<feature type="transmembrane region" description="Helical" evidence="2">
    <location>
        <begin position="324"/>
        <end position="344"/>
    </location>
</feature>
<evidence type="ECO:0000256" key="2">
    <source>
        <dbReference type="SAM" id="Phobius"/>
    </source>
</evidence>
<comment type="caution">
    <text evidence="3">The sequence shown here is derived from an EMBL/GenBank/DDBJ whole genome shotgun (WGS) entry which is preliminary data.</text>
</comment>
<feature type="transmembrane region" description="Helical" evidence="2">
    <location>
        <begin position="279"/>
        <end position="298"/>
    </location>
</feature>
<dbReference type="Gene3D" id="3.20.20.60">
    <property type="entry name" value="Phosphoenolpyruvate-binding domains"/>
    <property type="match status" value="1"/>
</dbReference>
<keyword evidence="2" id="KW-1133">Transmembrane helix</keyword>
<name>A0ABP0KD78_9DINO</name>
<dbReference type="PANTHER" id="PTHR21631">
    <property type="entry name" value="ISOCITRATE LYASE/MALATE SYNTHASE"/>
    <property type="match status" value="1"/>
</dbReference>
<reference evidence="3 4" key="1">
    <citation type="submission" date="2024-02" db="EMBL/GenBank/DDBJ databases">
        <authorList>
            <person name="Chen Y."/>
            <person name="Shah S."/>
            <person name="Dougan E. K."/>
            <person name="Thang M."/>
            <person name="Chan C."/>
        </authorList>
    </citation>
    <scope>NUCLEOTIDE SEQUENCE [LARGE SCALE GENOMIC DNA]</scope>
</reference>
<evidence type="ECO:0000313" key="4">
    <source>
        <dbReference type="Proteomes" id="UP001642484"/>
    </source>
</evidence>
<feature type="transmembrane region" description="Helical" evidence="2">
    <location>
        <begin position="399"/>
        <end position="423"/>
    </location>
</feature>
<dbReference type="InterPro" id="IPR040442">
    <property type="entry name" value="Pyrv_kinase-like_dom_sf"/>
</dbReference>
<feature type="transmembrane region" description="Helical" evidence="2">
    <location>
        <begin position="190"/>
        <end position="213"/>
    </location>
</feature>
<dbReference type="PANTHER" id="PTHR21631:SF3">
    <property type="entry name" value="BIFUNCTIONAL GLYOXYLATE CYCLE PROTEIN"/>
    <property type="match status" value="1"/>
</dbReference>
<dbReference type="InterPro" id="IPR015813">
    <property type="entry name" value="Pyrv/PenolPyrv_kinase-like_dom"/>
</dbReference>
<evidence type="ECO:0000313" key="3">
    <source>
        <dbReference type="EMBL" id="CAK9024762.1"/>
    </source>
</evidence>
<dbReference type="Proteomes" id="UP001642484">
    <property type="component" value="Unassembled WGS sequence"/>
</dbReference>
<keyword evidence="1" id="KW-0456">Lyase</keyword>
<evidence type="ECO:0008006" key="5">
    <source>
        <dbReference type="Google" id="ProtNLM"/>
    </source>
</evidence>
<evidence type="ECO:0000256" key="1">
    <source>
        <dbReference type="ARBA" id="ARBA00023239"/>
    </source>
</evidence>